<organism evidence="3 4">
    <name type="scientific">Streptomyces violaceusniger (strain Tu 4113)</name>
    <dbReference type="NCBI Taxonomy" id="653045"/>
    <lineage>
        <taxon>Bacteria</taxon>
        <taxon>Bacillati</taxon>
        <taxon>Actinomycetota</taxon>
        <taxon>Actinomycetes</taxon>
        <taxon>Kitasatosporales</taxon>
        <taxon>Streptomycetaceae</taxon>
        <taxon>Streptomyces</taxon>
        <taxon>Streptomyces violaceusniger group</taxon>
    </lineage>
</organism>
<feature type="region of interest" description="Disordered" evidence="1">
    <location>
        <begin position="497"/>
        <end position="622"/>
    </location>
</feature>
<dbReference type="Gene3D" id="3.40.50.300">
    <property type="entry name" value="P-loop containing nucleotide triphosphate hydrolases"/>
    <property type="match status" value="1"/>
</dbReference>
<dbReference type="Proteomes" id="UP000008703">
    <property type="component" value="Chromosome"/>
</dbReference>
<evidence type="ECO:0000256" key="1">
    <source>
        <dbReference type="SAM" id="MobiDB-lite"/>
    </source>
</evidence>
<evidence type="ECO:0000313" key="3">
    <source>
        <dbReference type="EMBL" id="AEM82618.1"/>
    </source>
</evidence>
<sequence>MAETNGGVREPHGPDHDEEGPSARGDHRIDIAGNASGTVIAGNHNVVIDAHGSTVNLLPPRERPRPVRRERVALVPRRQREPVGREADLEELESALHGHGLVQLWGPPGVGKSTLLRHAARCLEPGPDGVLFFNAAHREVEDLAQEIFEACYEAPGYAPTGPELRRLMAGVRVTVYADDVDLTPEQLRLLADAAPDATFVLANRERSLLGEGGHLELRGLDRAAGLELLTRELGHPLPQGELVAANELCMLSLGRPLLLLRAAGLAGFDTSGEVTLPRPAEIEGLLPLLLDRLDAAAVTALHLLATLRDAEVDPVHVGALCGVPEPAVVCGRLAELGLAVVTERGYRSVADVVPEVRRRSPEGFPADRLCDHFARWAALPTTTPAQVADHGRALELAAELAEQQGRPDLAVRVARAVSPVLAQSLRFGVWGRLLDQGQNAAQQAGDVTARAYFTHEKAIRCLLIGRRVLAAVLLAEAVVLWRQLGDSEGVNAALNAQQYTPPPSSLTPDAGPPGGDVGTTLGNDAGTAAGTDPGTTVGADAGTAPGTTSGTDPGTTVGTDPGTVPGTDPAVASGADPGAASAADAGAQPGVDTGGAPNTPVDPVTQLATNPSGATTAGGAAAGGGTTAVGVGALSTGVITTLVGIVAAIAIGVGIYQEQASNDESPTSSTSTPSDELAGVWRDGQGNVFRITESGDGSYQFKMQGNCGGSSTVEITGSSGSYSATVPVWDESSCGTTVGEADLRIDVDSDGSSADVEMTEKSDGTWKCYTCGTQSWTRLS</sequence>
<proteinExistence type="predicted"/>
<dbReference type="eggNOG" id="COG2815">
    <property type="taxonomic scope" value="Bacteria"/>
</dbReference>
<accession>G2PCZ2</accession>
<dbReference type="InterPro" id="IPR027417">
    <property type="entry name" value="P-loop_NTPase"/>
</dbReference>
<keyword evidence="4" id="KW-1185">Reference proteome</keyword>
<gene>
    <name evidence="3" type="ORF">Strvi_2920</name>
</gene>
<dbReference type="KEGG" id="svl:Strvi_2920"/>
<dbReference type="SMART" id="SM00382">
    <property type="entry name" value="AAA"/>
    <property type="match status" value="1"/>
</dbReference>
<evidence type="ECO:0000313" key="4">
    <source>
        <dbReference type="Proteomes" id="UP000008703"/>
    </source>
</evidence>
<feature type="compositionally biased region" description="Low complexity" evidence="1">
    <location>
        <begin position="665"/>
        <end position="674"/>
    </location>
</feature>
<dbReference type="Pfam" id="PF13191">
    <property type="entry name" value="AAA_16"/>
    <property type="match status" value="1"/>
</dbReference>
<feature type="region of interest" description="Disordered" evidence="1">
    <location>
        <begin position="660"/>
        <end position="680"/>
    </location>
</feature>
<feature type="region of interest" description="Disordered" evidence="1">
    <location>
        <begin position="1"/>
        <end position="29"/>
    </location>
</feature>
<feature type="compositionally biased region" description="Low complexity" evidence="1">
    <location>
        <begin position="518"/>
        <end position="591"/>
    </location>
</feature>
<dbReference type="InterPro" id="IPR003593">
    <property type="entry name" value="AAA+_ATPase"/>
</dbReference>
<feature type="compositionally biased region" description="Basic and acidic residues" evidence="1">
    <location>
        <begin position="9"/>
        <end position="29"/>
    </location>
</feature>
<feature type="domain" description="AAA+ ATPase" evidence="2">
    <location>
        <begin position="98"/>
        <end position="230"/>
    </location>
</feature>
<protein>
    <submittedName>
        <fullName evidence="3">AAA ATPase</fullName>
    </submittedName>
</protein>
<name>G2PCZ2_STRV4</name>
<dbReference type="AlphaFoldDB" id="G2PCZ2"/>
<dbReference type="HOGENOM" id="CLU_347112_0_0_11"/>
<dbReference type="RefSeq" id="WP_014056120.1">
    <property type="nucleotide sequence ID" value="NC_015957.1"/>
</dbReference>
<reference evidence="3" key="1">
    <citation type="submission" date="2011-08" db="EMBL/GenBank/DDBJ databases">
        <title>Complete sequence of chromosome of Streptomyces violaceusniger Tu 4113.</title>
        <authorList>
            <consortium name="US DOE Joint Genome Institute"/>
            <person name="Lucas S."/>
            <person name="Han J."/>
            <person name="Lapidus A."/>
            <person name="Cheng J.-F."/>
            <person name="Goodwin L."/>
            <person name="Pitluck S."/>
            <person name="Peters L."/>
            <person name="Ivanova N."/>
            <person name="Daligault H."/>
            <person name="Detter J.C."/>
            <person name="Han C."/>
            <person name="Tapia R."/>
            <person name="Land M."/>
            <person name="Hauser L."/>
            <person name="Kyrpides N."/>
            <person name="Ivanova N."/>
            <person name="Pagani I."/>
            <person name="Hagen A."/>
            <person name="Katz L."/>
            <person name="Fiedler H.-P."/>
            <person name="Keasling J."/>
            <person name="Fortman J."/>
            <person name="Woyke T."/>
        </authorList>
    </citation>
    <scope>NUCLEOTIDE SEQUENCE [LARGE SCALE GENOMIC DNA]</scope>
    <source>
        <strain evidence="3">Tu 4113</strain>
    </source>
</reference>
<dbReference type="InterPro" id="IPR041664">
    <property type="entry name" value="AAA_16"/>
</dbReference>
<dbReference type="SUPFAM" id="SSF52540">
    <property type="entry name" value="P-loop containing nucleoside triphosphate hydrolases"/>
    <property type="match status" value="1"/>
</dbReference>
<dbReference type="EMBL" id="CP002994">
    <property type="protein sequence ID" value="AEM82618.1"/>
    <property type="molecule type" value="Genomic_DNA"/>
</dbReference>
<dbReference type="eggNOG" id="COG3267">
    <property type="taxonomic scope" value="Bacteria"/>
</dbReference>
<evidence type="ECO:0000259" key="2">
    <source>
        <dbReference type="SMART" id="SM00382"/>
    </source>
</evidence>